<evidence type="ECO:0000256" key="1">
    <source>
        <dbReference type="ARBA" id="ARBA00001938"/>
    </source>
</evidence>
<feature type="domain" description="Lipoyl-binding" evidence="6">
    <location>
        <begin position="1"/>
        <end position="76"/>
    </location>
</feature>
<dbReference type="GO" id="GO:0005737">
    <property type="term" value="C:cytoplasm"/>
    <property type="evidence" value="ECO:0007669"/>
    <property type="project" value="TreeGrafter"/>
</dbReference>
<dbReference type="Gene3D" id="2.40.50.100">
    <property type="match status" value="1"/>
</dbReference>
<comment type="cofactor">
    <cofactor evidence="1">
        <name>(R)-lipoate</name>
        <dbReference type="ChEBI" id="CHEBI:83088"/>
    </cofactor>
</comment>
<feature type="compositionally biased region" description="Basic and acidic residues" evidence="5">
    <location>
        <begin position="115"/>
        <end position="128"/>
    </location>
</feature>
<dbReference type="PANTHER" id="PTHR43178:SF5">
    <property type="entry name" value="LIPOAMIDE ACYLTRANSFERASE COMPONENT OF BRANCHED-CHAIN ALPHA-KETO ACID DEHYDROGENASE COMPLEX, MITOCHONDRIAL"/>
    <property type="match status" value="1"/>
</dbReference>
<proteinExistence type="predicted"/>
<dbReference type="EMBL" id="HG937516">
    <property type="protein sequence ID" value="CDN40199.1"/>
    <property type="molecule type" value="Genomic_DNA"/>
</dbReference>
<evidence type="ECO:0000256" key="4">
    <source>
        <dbReference type="ARBA" id="ARBA00023315"/>
    </source>
</evidence>
<keyword evidence="4" id="KW-0012">Acyltransferase</keyword>
<keyword evidence="2" id="KW-0808">Transferase</keyword>
<keyword evidence="8" id="KW-1185">Reference proteome</keyword>
<protein>
    <recommendedName>
        <fullName evidence="6">Lipoyl-binding domain-containing protein</fullName>
    </recommendedName>
</protein>
<evidence type="ECO:0000256" key="3">
    <source>
        <dbReference type="ARBA" id="ARBA00022823"/>
    </source>
</evidence>
<dbReference type="GO" id="GO:0031405">
    <property type="term" value="F:lipoic acid binding"/>
    <property type="evidence" value="ECO:0007669"/>
    <property type="project" value="TreeGrafter"/>
</dbReference>
<organism evidence="7 8">
    <name type="scientific">Mycoplasma amphoriforme A39</name>
    <dbReference type="NCBI Taxonomy" id="572419"/>
    <lineage>
        <taxon>Bacteria</taxon>
        <taxon>Bacillati</taxon>
        <taxon>Mycoplasmatota</taxon>
        <taxon>Mollicutes</taxon>
        <taxon>Mycoplasmataceae</taxon>
        <taxon>Mycoplasma</taxon>
    </lineage>
</organism>
<dbReference type="AlphaFoldDB" id="A0A292IGZ5"/>
<gene>
    <name evidence="7" type="ORF">MAMA39_00740</name>
</gene>
<feature type="compositionally biased region" description="Polar residues" evidence="5">
    <location>
        <begin position="83"/>
        <end position="95"/>
    </location>
</feature>
<keyword evidence="3" id="KW-0450">Lipoyl</keyword>
<dbReference type="RefSeq" id="WP_343251539.1">
    <property type="nucleotide sequence ID" value="NZ_HG937516.1"/>
</dbReference>
<dbReference type="InterPro" id="IPR011053">
    <property type="entry name" value="Single_hybrid_motif"/>
</dbReference>
<accession>A0A292IGZ5</accession>
<dbReference type="PROSITE" id="PS00189">
    <property type="entry name" value="LIPOYL"/>
    <property type="match status" value="1"/>
</dbReference>
<evidence type="ECO:0000256" key="2">
    <source>
        <dbReference type="ARBA" id="ARBA00022679"/>
    </source>
</evidence>
<dbReference type="GO" id="GO:0016407">
    <property type="term" value="F:acetyltransferase activity"/>
    <property type="evidence" value="ECO:0007669"/>
    <property type="project" value="TreeGrafter"/>
</dbReference>
<name>A0A292IGZ5_9MOLU</name>
<dbReference type="Pfam" id="PF00364">
    <property type="entry name" value="Biotin_lipoyl"/>
    <property type="match status" value="1"/>
</dbReference>
<evidence type="ECO:0000313" key="7">
    <source>
        <dbReference type="EMBL" id="CDN40199.1"/>
    </source>
</evidence>
<sequence length="150" mass="15855">MYEFKFTDIGEGLEEGKINDIFVKVGDTVKVDDPVLNVETDKVTSDIPTPVGGVIVQILVAVGQVIHVGDVIALIEDQPGVSAATSENQPAVSPNSPQPIAVEVKPEPTPVGQESPKEELESVKEDKGASVVGEVTVSNKVLPLFGKQKK</sequence>
<feature type="region of interest" description="Disordered" evidence="5">
    <location>
        <begin position="82"/>
        <end position="129"/>
    </location>
</feature>
<reference evidence="7 8" key="1">
    <citation type="journal article" date="2015" name="Clin. Infect. Dis.">
        <title>Genomic Investigations unmask Mycoplasma amphoriforme, a new respiratory pathogen.</title>
        <authorList>
            <person name="Gillespie S.H."/>
            <person name="Ling C.L."/>
            <person name="Oravcova K."/>
            <person name="Pinheiro M."/>
            <person name="Wells L."/>
            <person name="Bryant J.M."/>
            <person name="McHugh T.D."/>
            <person name="Bebear C."/>
            <person name="Webster D."/>
            <person name="Harris S.R."/>
            <person name="Seth-Smith H.M."/>
            <person name="Thomson N.R."/>
        </authorList>
    </citation>
    <scope>NUCLEOTIDE SEQUENCE [LARGE SCALE GENOMIC DNA]</scope>
    <source>
        <strain evidence="7 8">A39</strain>
    </source>
</reference>
<dbReference type="PROSITE" id="PS50968">
    <property type="entry name" value="BIOTINYL_LIPOYL"/>
    <property type="match status" value="1"/>
</dbReference>
<dbReference type="InterPro" id="IPR050743">
    <property type="entry name" value="2-oxoacid_DH_E2_comp"/>
</dbReference>
<evidence type="ECO:0000259" key="6">
    <source>
        <dbReference type="PROSITE" id="PS50968"/>
    </source>
</evidence>
<evidence type="ECO:0000256" key="5">
    <source>
        <dbReference type="SAM" id="MobiDB-lite"/>
    </source>
</evidence>
<dbReference type="InterPro" id="IPR000089">
    <property type="entry name" value="Biotin_lipoyl"/>
</dbReference>
<dbReference type="SUPFAM" id="SSF51230">
    <property type="entry name" value="Single hybrid motif"/>
    <property type="match status" value="1"/>
</dbReference>
<dbReference type="CDD" id="cd06849">
    <property type="entry name" value="lipoyl_domain"/>
    <property type="match status" value="1"/>
</dbReference>
<dbReference type="PANTHER" id="PTHR43178">
    <property type="entry name" value="DIHYDROLIPOAMIDE ACETYLTRANSFERASE COMPONENT OF PYRUVATE DEHYDROGENASE COMPLEX"/>
    <property type="match status" value="1"/>
</dbReference>
<dbReference type="Proteomes" id="UP000261764">
    <property type="component" value="Chromosome I"/>
</dbReference>
<dbReference type="InterPro" id="IPR003016">
    <property type="entry name" value="2-oxoA_DH_lipoyl-BS"/>
</dbReference>
<evidence type="ECO:0000313" key="8">
    <source>
        <dbReference type="Proteomes" id="UP000261764"/>
    </source>
</evidence>
<dbReference type="KEGG" id="mamp:MAMA39_00740"/>